<evidence type="ECO:0000256" key="1">
    <source>
        <dbReference type="SAM" id="SignalP"/>
    </source>
</evidence>
<accession>A0AAD9YIK5</accession>
<dbReference type="Gene3D" id="2.30.60.10">
    <property type="entry name" value="Cyanovirin-N"/>
    <property type="match status" value="1"/>
</dbReference>
<dbReference type="InterPro" id="IPR036673">
    <property type="entry name" value="Cyanovirin-N_sf"/>
</dbReference>
<comment type="caution">
    <text evidence="3">The sequence shown here is derived from an EMBL/GenBank/DDBJ whole genome shotgun (WGS) entry which is preliminary data.</text>
</comment>
<dbReference type="SUPFAM" id="SSF51322">
    <property type="entry name" value="Cyanovirin-N"/>
    <property type="match status" value="1"/>
</dbReference>
<evidence type="ECO:0000259" key="2">
    <source>
        <dbReference type="Pfam" id="PF08881"/>
    </source>
</evidence>
<protein>
    <recommendedName>
        <fullName evidence="2">Cyanovirin-N domain-containing protein</fullName>
    </recommendedName>
</protein>
<keyword evidence="1" id="KW-0732">Signal</keyword>
<sequence length="92" mass="9785">MKFTSAVTALVVAFAVGPATAEIVPGNPSGGWFKRSCKDYKLTTRSNGGPGNGELVSLEASCRAIDGNYKSNRLDLTICIGNFDGQMGWRKL</sequence>
<gene>
    <name evidence="3" type="ORF">CKAH01_16172</name>
</gene>
<evidence type="ECO:0000313" key="3">
    <source>
        <dbReference type="EMBL" id="KAK2762527.1"/>
    </source>
</evidence>
<name>A0AAD9YIK5_COLKA</name>
<proteinExistence type="predicted"/>
<feature type="domain" description="Cyanovirin-N" evidence="2">
    <location>
        <begin position="33"/>
        <end position="89"/>
    </location>
</feature>
<organism evidence="3 4">
    <name type="scientific">Colletotrichum kahawae</name>
    <name type="common">Coffee berry disease fungus</name>
    <dbReference type="NCBI Taxonomy" id="34407"/>
    <lineage>
        <taxon>Eukaryota</taxon>
        <taxon>Fungi</taxon>
        <taxon>Dikarya</taxon>
        <taxon>Ascomycota</taxon>
        <taxon>Pezizomycotina</taxon>
        <taxon>Sordariomycetes</taxon>
        <taxon>Hypocreomycetidae</taxon>
        <taxon>Glomerellales</taxon>
        <taxon>Glomerellaceae</taxon>
        <taxon>Colletotrichum</taxon>
        <taxon>Colletotrichum gloeosporioides species complex</taxon>
    </lineage>
</organism>
<feature type="signal peptide" evidence="1">
    <location>
        <begin position="1"/>
        <end position="21"/>
    </location>
</feature>
<dbReference type="EMBL" id="VYYT01000151">
    <property type="protein sequence ID" value="KAK2762527.1"/>
    <property type="molecule type" value="Genomic_DNA"/>
</dbReference>
<dbReference type="Proteomes" id="UP001281614">
    <property type="component" value="Unassembled WGS sequence"/>
</dbReference>
<evidence type="ECO:0000313" key="4">
    <source>
        <dbReference type="Proteomes" id="UP001281614"/>
    </source>
</evidence>
<dbReference type="AlphaFoldDB" id="A0AAD9YIK5"/>
<dbReference type="InterPro" id="IPR011058">
    <property type="entry name" value="Cyanovirin-N"/>
</dbReference>
<reference evidence="3" key="1">
    <citation type="submission" date="2023-02" db="EMBL/GenBank/DDBJ databases">
        <title>Colletotrichum kahawae CIFC_Que2 genome sequencing and assembly.</title>
        <authorList>
            <person name="Baroncelli R."/>
        </authorList>
    </citation>
    <scope>NUCLEOTIDE SEQUENCE</scope>
    <source>
        <strain evidence="3">CIFC_Que2</strain>
    </source>
</reference>
<dbReference type="Pfam" id="PF08881">
    <property type="entry name" value="CVNH"/>
    <property type="match status" value="1"/>
</dbReference>
<feature type="chain" id="PRO_5042079195" description="Cyanovirin-N domain-containing protein" evidence="1">
    <location>
        <begin position="22"/>
        <end position="92"/>
    </location>
</feature>
<keyword evidence="4" id="KW-1185">Reference proteome</keyword>